<proteinExistence type="predicted"/>
<protein>
    <submittedName>
        <fullName evidence="1">Uncharacterized protein</fullName>
    </submittedName>
</protein>
<keyword evidence="2" id="KW-1185">Reference proteome</keyword>
<reference evidence="1 2" key="1">
    <citation type="submission" date="2019-08" db="EMBL/GenBank/DDBJ databases">
        <title>Whole genome of Aphis craccivora.</title>
        <authorList>
            <person name="Voronova N.V."/>
            <person name="Shulinski R.S."/>
            <person name="Bandarenka Y.V."/>
            <person name="Zhorov D.G."/>
            <person name="Warner D."/>
        </authorList>
    </citation>
    <scope>NUCLEOTIDE SEQUENCE [LARGE SCALE GENOMIC DNA]</scope>
    <source>
        <strain evidence="1">180601</strain>
        <tissue evidence="1">Whole Body</tissue>
    </source>
</reference>
<name>A0A6G0VVD4_APHCR</name>
<sequence>MPNNICVFGCNTNKKLSVFSIPKDKLLKNECLKSLDVQYLTVIHSNVDCEEHFRTNQIQKKRIYLISGEYCMLKSMPHEL</sequence>
<gene>
    <name evidence="1" type="ORF">FWK35_00027840</name>
</gene>
<dbReference type="Proteomes" id="UP000478052">
    <property type="component" value="Unassembled WGS sequence"/>
</dbReference>
<dbReference type="EMBL" id="VUJU01012398">
    <property type="protein sequence ID" value="KAF0707792.1"/>
    <property type="molecule type" value="Genomic_DNA"/>
</dbReference>
<organism evidence="1 2">
    <name type="scientific">Aphis craccivora</name>
    <name type="common">Cowpea aphid</name>
    <dbReference type="NCBI Taxonomy" id="307492"/>
    <lineage>
        <taxon>Eukaryota</taxon>
        <taxon>Metazoa</taxon>
        <taxon>Ecdysozoa</taxon>
        <taxon>Arthropoda</taxon>
        <taxon>Hexapoda</taxon>
        <taxon>Insecta</taxon>
        <taxon>Pterygota</taxon>
        <taxon>Neoptera</taxon>
        <taxon>Paraneoptera</taxon>
        <taxon>Hemiptera</taxon>
        <taxon>Sternorrhyncha</taxon>
        <taxon>Aphidomorpha</taxon>
        <taxon>Aphidoidea</taxon>
        <taxon>Aphididae</taxon>
        <taxon>Aphidini</taxon>
        <taxon>Aphis</taxon>
        <taxon>Aphis</taxon>
    </lineage>
</organism>
<accession>A0A6G0VVD4</accession>
<evidence type="ECO:0000313" key="1">
    <source>
        <dbReference type="EMBL" id="KAF0707792.1"/>
    </source>
</evidence>
<evidence type="ECO:0000313" key="2">
    <source>
        <dbReference type="Proteomes" id="UP000478052"/>
    </source>
</evidence>
<comment type="caution">
    <text evidence="1">The sequence shown here is derived from an EMBL/GenBank/DDBJ whole genome shotgun (WGS) entry which is preliminary data.</text>
</comment>
<dbReference type="AlphaFoldDB" id="A0A6G0VVD4"/>